<evidence type="ECO:0000256" key="6">
    <source>
        <dbReference type="ARBA" id="ARBA00022989"/>
    </source>
</evidence>
<keyword evidence="3" id="KW-1003">Cell membrane</keyword>
<dbReference type="InterPro" id="IPR007387">
    <property type="entry name" value="TRAP_DctQ"/>
</dbReference>
<keyword evidence="7 9" id="KW-0472">Membrane</keyword>
<keyword evidence="12" id="KW-1185">Reference proteome</keyword>
<dbReference type="InterPro" id="IPR055348">
    <property type="entry name" value="DctQ"/>
</dbReference>
<comment type="function">
    <text evidence="9">Part of the tripartite ATP-independent periplasmic (TRAP) transport system.</text>
</comment>
<proteinExistence type="inferred from homology"/>
<comment type="subcellular location">
    <subcellularLocation>
        <location evidence="1 9">Cell inner membrane</location>
        <topology evidence="1 9">Multi-pass membrane protein</topology>
    </subcellularLocation>
</comment>
<dbReference type="PANTHER" id="PTHR35011:SF10">
    <property type="entry name" value="TRAP TRANSPORTER SMALL PERMEASE PROTEIN"/>
    <property type="match status" value="1"/>
</dbReference>
<keyword evidence="6 9" id="KW-1133">Transmembrane helix</keyword>
<gene>
    <name evidence="11" type="ORF">PFY00_13140</name>
</gene>
<feature type="transmembrane region" description="Helical" evidence="9">
    <location>
        <begin position="74"/>
        <end position="94"/>
    </location>
</feature>
<keyword evidence="5 9" id="KW-0812">Transmembrane</keyword>
<dbReference type="RefSeq" id="WP_271433030.1">
    <property type="nucleotide sequence ID" value="NZ_JAQIOY010000004.1"/>
</dbReference>
<evidence type="ECO:0000256" key="3">
    <source>
        <dbReference type="ARBA" id="ARBA00022475"/>
    </source>
</evidence>
<organism evidence="11 12">
    <name type="scientific">Thalassococcus lentus</name>
    <dbReference type="NCBI Taxonomy" id="1210524"/>
    <lineage>
        <taxon>Bacteria</taxon>
        <taxon>Pseudomonadati</taxon>
        <taxon>Pseudomonadota</taxon>
        <taxon>Alphaproteobacteria</taxon>
        <taxon>Rhodobacterales</taxon>
        <taxon>Roseobacteraceae</taxon>
        <taxon>Thalassococcus</taxon>
    </lineage>
</organism>
<dbReference type="Proteomes" id="UP001210720">
    <property type="component" value="Unassembled WGS sequence"/>
</dbReference>
<evidence type="ECO:0000313" key="11">
    <source>
        <dbReference type="EMBL" id="MDA7425672.1"/>
    </source>
</evidence>
<accession>A0ABT4XUQ5</accession>
<comment type="similarity">
    <text evidence="8 9">Belongs to the TRAP transporter small permease family.</text>
</comment>
<evidence type="ECO:0000256" key="9">
    <source>
        <dbReference type="RuleBase" id="RU369079"/>
    </source>
</evidence>
<evidence type="ECO:0000256" key="1">
    <source>
        <dbReference type="ARBA" id="ARBA00004429"/>
    </source>
</evidence>
<evidence type="ECO:0000256" key="4">
    <source>
        <dbReference type="ARBA" id="ARBA00022519"/>
    </source>
</evidence>
<reference evidence="11 12" key="1">
    <citation type="submission" date="2023-01" db="EMBL/GenBank/DDBJ databases">
        <title>Thalassococcus onchidii sp. nov., isolated from a marine invertebrate from the South China Sea.</title>
        <authorList>
            <person name="Xu S."/>
            <person name="Liu Z."/>
            <person name="Xu Y."/>
        </authorList>
    </citation>
    <scope>NUCLEOTIDE SEQUENCE [LARGE SCALE GENOMIC DNA]</scope>
    <source>
        <strain evidence="11 12">KCTC 32084</strain>
    </source>
</reference>
<dbReference type="EMBL" id="JAQIOY010000004">
    <property type="protein sequence ID" value="MDA7425672.1"/>
    <property type="molecule type" value="Genomic_DNA"/>
</dbReference>
<evidence type="ECO:0000256" key="5">
    <source>
        <dbReference type="ARBA" id="ARBA00022692"/>
    </source>
</evidence>
<name>A0ABT4XUQ5_9RHOB</name>
<comment type="subunit">
    <text evidence="9">The complex comprises the extracytoplasmic solute receptor protein and the two transmembrane proteins.</text>
</comment>
<sequence length="194" mass="21146">MDSLRDETTIGGFAMTDHGKPLPPLIALLDRVLTWIAVICGGATLIFMTCLSVWNVLIMRKALNAPILGAEDYLILTLVVIVGLSIPLGARTGAHIEIEVLESRMSAQFAKWSMVVVKLVGAALLGVMAWCLWHAGGTASKFGETTQQLLISFGPFYYLLSISIAFYALVIVLDIWQILRSGEVIRLRIGDDIS</sequence>
<evidence type="ECO:0000259" key="10">
    <source>
        <dbReference type="Pfam" id="PF04290"/>
    </source>
</evidence>
<comment type="caution">
    <text evidence="11">The sequence shown here is derived from an EMBL/GenBank/DDBJ whole genome shotgun (WGS) entry which is preliminary data.</text>
</comment>
<evidence type="ECO:0000313" key="12">
    <source>
        <dbReference type="Proteomes" id="UP001210720"/>
    </source>
</evidence>
<feature type="transmembrane region" description="Helical" evidence="9">
    <location>
        <begin position="156"/>
        <end position="179"/>
    </location>
</feature>
<keyword evidence="2 9" id="KW-0813">Transport</keyword>
<evidence type="ECO:0000256" key="2">
    <source>
        <dbReference type="ARBA" id="ARBA00022448"/>
    </source>
</evidence>
<feature type="domain" description="Tripartite ATP-independent periplasmic transporters DctQ component" evidence="10">
    <location>
        <begin position="48"/>
        <end position="180"/>
    </location>
</feature>
<evidence type="ECO:0000256" key="7">
    <source>
        <dbReference type="ARBA" id="ARBA00023136"/>
    </source>
</evidence>
<keyword evidence="4 9" id="KW-0997">Cell inner membrane</keyword>
<dbReference type="Pfam" id="PF04290">
    <property type="entry name" value="DctQ"/>
    <property type="match status" value="1"/>
</dbReference>
<evidence type="ECO:0000256" key="8">
    <source>
        <dbReference type="ARBA" id="ARBA00038436"/>
    </source>
</evidence>
<protein>
    <recommendedName>
        <fullName evidence="9">TRAP transporter small permease protein</fullName>
    </recommendedName>
</protein>
<feature type="transmembrane region" description="Helical" evidence="9">
    <location>
        <begin position="32"/>
        <end position="54"/>
    </location>
</feature>
<dbReference type="PANTHER" id="PTHR35011">
    <property type="entry name" value="2,3-DIKETO-L-GULONATE TRAP TRANSPORTER SMALL PERMEASE PROTEIN YIAM"/>
    <property type="match status" value="1"/>
</dbReference>
<feature type="transmembrane region" description="Helical" evidence="9">
    <location>
        <begin position="115"/>
        <end position="136"/>
    </location>
</feature>